<organism evidence="2 3">
    <name type="scientific">Rhabdobacter roseus</name>
    <dbReference type="NCBI Taxonomy" id="1655419"/>
    <lineage>
        <taxon>Bacteria</taxon>
        <taxon>Pseudomonadati</taxon>
        <taxon>Bacteroidota</taxon>
        <taxon>Cytophagia</taxon>
        <taxon>Cytophagales</taxon>
        <taxon>Cytophagaceae</taxon>
        <taxon>Rhabdobacter</taxon>
    </lineage>
</organism>
<feature type="transmembrane region" description="Helical" evidence="1">
    <location>
        <begin position="89"/>
        <end position="110"/>
    </location>
</feature>
<gene>
    <name evidence="2" type="ORF">HNQ92_001263</name>
</gene>
<evidence type="ECO:0000256" key="1">
    <source>
        <dbReference type="SAM" id="Phobius"/>
    </source>
</evidence>
<feature type="transmembrane region" description="Helical" evidence="1">
    <location>
        <begin position="16"/>
        <end position="39"/>
    </location>
</feature>
<dbReference type="RefSeq" id="WP_184172269.1">
    <property type="nucleotide sequence ID" value="NZ_JACHGF010000002.1"/>
</dbReference>
<protein>
    <submittedName>
        <fullName evidence="2">Uncharacterized protein</fullName>
    </submittedName>
</protein>
<reference evidence="2 3" key="1">
    <citation type="submission" date="2020-08" db="EMBL/GenBank/DDBJ databases">
        <title>Genomic Encyclopedia of Type Strains, Phase IV (KMG-IV): sequencing the most valuable type-strain genomes for metagenomic binning, comparative biology and taxonomic classification.</title>
        <authorList>
            <person name="Goeker M."/>
        </authorList>
    </citation>
    <scope>NUCLEOTIDE SEQUENCE [LARGE SCALE GENOMIC DNA]</scope>
    <source>
        <strain evidence="2 3">DSM 105074</strain>
    </source>
</reference>
<sequence>MPNYKKERFNFIKPTGIFALAGLFMGGFSAFALVSLASLLQNIGFDCIKSLNLIWVLCAMGSILLPIIFYKNLSNLTLYHPHSLQNRIALFNIVEYCCIQVALVPFFTTAQTLCFVIDGQNGIELIFTSWLALPCLLLLSYIFNRKSVIVEYS</sequence>
<feature type="transmembrane region" description="Helical" evidence="1">
    <location>
        <begin position="51"/>
        <end position="69"/>
    </location>
</feature>
<keyword evidence="1" id="KW-0812">Transmembrane</keyword>
<keyword evidence="1" id="KW-0472">Membrane</keyword>
<keyword evidence="1" id="KW-1133">Transmembrane helix</keyword>
<evidence type="ECO:0000313" key="2">
    <source>
        <dbReference type="EMBL" id="MBB5283137.1"/>
    </source>
</evidence>
<name>A0A840TN03_9BACT</name>
<dbReference type="Proteomes" id="UP000557307">
    <property type="component" value="Unassembled WGS sequence"/>
</dbReference>
<dbReference type="EMBL" id="JACHGF010000002">
    <property type="protein sequence ID" value="MBB5283137.1"/>
    <property type="molecule type" value="Genomic_DNA"/>
</dbReference>
<accession>A0A840TN03</accession>
<dbReference type="AlphaFoldDB" id="A0A840TN03"/>
<feature type="transmembrane region" description="Helical" evidence="1">
    <location>
        <begin position="122"/>
        <end position="143"/>
    </location>
</feature>
<proteinExistence type="predicted"/>
<evidence type="ECO:0000313" key="3">
    <source>
        <dbReference type="Proteomes" id="UP000557307"/>
    </source>
</evidence>
<keyword evidence="3" id="KW-1185">Reference proteome</keyword>
<comment type="caution">
    <text evidence="2">The sequence shown here is derived from an EMBL/GenBank/DDBJ whole genome shotgun (WGS) entry which is preliminary data.</text>
</comment>